<proteinExistence type="predicted"/>
<reference evidence="1 2" key="1">
    <citation type="submission" date="2014-04" db="EMBL/GenBank/DDBJ databases">
        <authorList>
            <consortium name="International Citrus Genome Consortium"/>
            <person name="Gmitter F."/>
            <person name="Chen C."/>
            <person name="Farmerie W."/>
            <person name="Harkins T."/>
            <person name="Desany B."/>
            <person name="Mohiuddin M."/>
            <person name="Kodira C."/>
            <person name="Borodovsky M."/>
            <person name="Lomsadze A."/>
            <person name="Burns P."/>
            <person name="Jenkins J."/>
            <person name="Prochnik S."/>
            <person name="Shu S."/>
            <person name="Chapman J."/>
            <person name="Pitluck S."/>
            <person name="Schmutz J."/>
            <person name="Rokhsar D."/>
        </authorList>
    </citation>
    <scope>NUCLEOTIDE SEQUENCE</scope>
</reference>
<feature type="non-terminal residue" evidence="1">
    <location>
        <position position="1"/>
    </location>
</feature>
<evidence type="ECO:0000313" key="2">
    <source>
        <dbReference type="Proteomes" id="UP000027120"/>
    </source>
</evidence>
<gene>
    <name evidence="1" type="ORF">CISIN_1g035826mg</name>
</gene>
<dbReference type="Proteomes" id="UP000027120">
    <property type="component" value="Unassembled WGS sequence"/>
</dbReference>
<protein>
    <submittedName>
        <fullName evidence="1">Uncharacterized protein</fullName>
    </submittedName>
</protein>
<sequence>PSSKLLAGEDEPLLARRNPLLVLNLRLHVVDRVGALHLLSDGFPGRRLDEDLHSSPQARHQMEHRLLLDVVISQDALVGENQPPPEMTPPAACR</sequence>
<keyword evidence="2" id="KW-1185">Reference proteome</keyword>
<dbReference type="EMBL" id="KK793599">
    <property type="protein sequence ID" value="KDO36639.1"/>
    <property type="molecule type" value="Genomic_DNA"/>
</dbReference>
<organism evidence="1 2">
    <name type="scientific">Citrus sinensis</name>
    <name type="common">Sweet orange</name>
    <name type="synonym">Citrus aurantium var. sinensis</name>
    <dbReference type="NCBI Taxonomy" id="2711"/>
    <lineage>
        <taxon>Eukaryota</taxon>
        <taxon>Viridiplantae</taxon>
        <taxon>Streptophyta</taxon>
        <taxon>Embryophyta</taxon>
        <taxon>Tracheophyta</taxon>
        <taxon>Spermatophyta</taxon>
        <taxon>Magnoliopsida</taxon>
        <taxon>eudicotyledons</taxon>
        <taxon>Gunneridae</taxon>
        <taxon>Pentapetalae</taxon>
        <taxon>rosids</taxon>
        <taxon>malvids</taxon>
        <taxon>Sapindales</taxon>
        <taxon>Rutaceae</taxon>
        <taxon>Aurantioideae</taxon>
        <taxon>Citrus</taxon>
    </lineage>
</organism>
<accession>A0A067D0Z2</accession>
<dbReference type="STRING" id="2711.A0A067D0Z2"/>
<name>A0A067D0Z2_CITSI</name>
<evidence type="ECO:0000313" key="1">
    <source>
        <dbReference type="EMBL" id="KDO36639.1"/>
    </source>
</evidence>
<dbReference type="AlphaFoldDB" id="A0A067D0Z2"/>